<evidence type="ECO:0000256" key="1">
    <source>
        <dbReference type="SAM" id="MobiDB-lite"/>
    </source>
</evidence>
<keyword evidence="2" id="KW-0732">Signal</keyword>
<proteinExistence type="predicted"/>
<evidence type="ECO:0000313" key="3">
    <source>
        <dbReference type="EMBL" id="SET85383.1"/>
    </source>
</evidence>
<accession>A0A1I0HQG7</accession>
<keyword evidence="4" id="KW-1185">Reference proteome</keyword>
<gene>
    <name evidence="3" type="ORF">SAMN05443639_10516</name>
</gene>
<protein>
    <recommendedName>
        <fullName evidence="5">SprB repeat-containing protein</fullName>
    </recommendedName>
</protein>
<reference evidence="4" key="1">
    <citation type="submission" date="2016-10" db="EMBL/GenBank/DDBJ databases">
        <authorList>
            <person name="Varghese N."/>
            <person name="Submissions S."/>
        </authorList>
    </citation>
    <scope>NUCLEOTIDE SEQUENCE [LARGE SCALE GENOMIC DNA]</scope>
    <source>
        <strain evidence="4">DSM 16858</strain>
    </source>
</reference>
<evidence type="ECO:0008006" key="5">
    <source>
        <dbReference type="Google" id="ProtNLM"/>
    </source>
</evidence>
<feature type="signal peptide" evidence="2">
    <location>
        <begin position="1"/>
        <end position="21"/>
    </location>
</feature>
<feature type="region of interest" description="Disordered" evidence="1">
    <location>
        <begin position="278"/>
        <end position="312"/>
    </location>
</feature>
<evidence type="ECO:0000256" key="2">
    <source>
        <dbReference type="SAM" id="SignalP"/>
    </source>
</evidence>
<evidence type="ECO:0000313" key="4">
    <source>
        <dbReference type="Proteomes" id="UP000199181"/>
    </source>
</evidence>
<dbReference type="EMBL" id="FOIJ01000005">
    <property type="protein sequence ID" value="SET85383.1"/>
    <property type="molecule type" value="Genomic_DNA"/>
</dbReference>
<dbReference type="Proteomes" id="UP000199181">
    <property type="component" value="Unassembled WGS sequence"/>
</dbReference>
<feature type="chain" id="PRO_5011571621" description="SprB repeat-containing protein" evidence="2">
    <location>
        <begin position="22"/>
        <end position="312"/>
    </location>
</feature>
<name>A0A1I0HQG7_9BACT</name>
<dbReference type="AlphaFoldDB" id="A0A1I0HQG7"/>
<feature type="compositionally biased region" description="Basic and acidic residues" evidence="1">
    <location>
        <begin position="291"/>
        <end position="300"/>
    </location>
</feature>
<sequence>MLKSMLAVLVLLAAIPSVSHAGTVRLLQSATQTNYSTGSFIYCGSATRNFQVQYWYCPGTNCDPTPTCGNNPYRMTAELYFNGTLISSMEYQASSAWGNFFFPNINVQPGTYTAKVTLRKRNPSCINFSTVEGVVSSNSIGVSAIPATPDFNIDGIPPTADGSPIPVCAGYIQLNAGATTCENRYTVMVEESNRWWSRTYQYEWWKEFTGQAPNGLNLQELSIDYSKPPHPYTGDPNRQGSTLIDGTLATGEQRYYRVSVCTEEPSWVCKNALIQVDGTCLTEPPGSPEPPPRDEERDVSGEELPLEPQPLR</sequence>
<organism evidence="3 4">
    <name type="scientific">Stigmatella erecta</name>
    <dbReference type="NCBI Taxonomy" id="83460"/>
    <lineage>
        <taxon>Bacteria</taxon>
        <taxon>Pseudomonadati</taxon>
        <taxon>Myxococcota</taxon>
        <taxon>Myxococcia</taxon>
        <taxon>Myxococcales</taxon>
        <taxon>Cystobacterineae</taxon>
        <taxon>Archangiaceae</taxon>
        <taxon>Stigmatella</taxon>
    </lineage>
</organism>